<gene>
    <name evidence="1" type="ORF">LCGC14_2656560</name>
</gene>
<protein>
    <submittedName>
        <fullName evidence="1">Uncharacterized protein</fullName>
    </submittedName>
</protein>
<evidence type="ECO:0000313" key="1">
    <source>
        <dbReference type="EMBL" id="KKK97058.1"/>
    </source>
</evidence>
<name>A0A0F8ZTC4_9ZZZZ</name>
<dbReference type="AlphaFoldDB" id="A0A0F8ZTC4"/>
<comment type="caution">
    <text evidence="1">The sequence shown here is derived from an EMBL/GenBank/DDBJ whole genome shotgun (WGS) entry which is preliminary data.</text>
</comment>
<accession>A0A0F8ZTC4</accession>
<dbReference type="EMBL" id="LAZR01046214">
    <property type="protein sequence ID" value="KKK97058.1"/>
    <property type="molecule type" value="Genomic_DNA"/>
</dbReference>
<sequence>TAARVGFGYISGAQAQKVLADTQQKARYQAASNEALVDPEGVLRKFKTKDGKQFIEGHEGLTAGEQQAIRSIAEGKINFNKRQEDAALSSFFEDVTRKAEEGMLPAEMRNILRETQGLTTKEKQKAMNTFMSAYNTWTEGGTKENPWKTTQNWPALMEVQLAIDAGEPLTSTDVWRAMLAGGKVNFSRADALNLINQLPDNKDDSLKSGLANEWSDIIRSHYSTEEVADGKFAIPKEKIGEWAAMQRQANAIIIKHKDDPVYKDVNKRAKQQIHREP</sequence>
<feature type="non-terminal residue" evidence="1">
    <location>
        <position position="1"/>
    </location>
</feature>
<proteinExistence type="predicted"/>
<organism evidence="1">
    <name type="scientific">marine sediment metagenome</name>
    <dbReference type="NCBI Taxonomy" id="412755"/>
    <lineage>
        <taxon>unclassified sequences</taxon>
        <taxon>metagenomes</taxon>
        <taxon>ecological metagenomes</taxon>
    </lineage>
</organism>
<reference evidence="1" key="1">
    <citation type="journal article" date="2015" name="Nature">
        <title>Complex archaea that bridge the gap between prokaryotes and eukaryotes.</title>
        <authorList>
            <person name="Spang A."/>
            <person name="Saw J.H."/>
            <person name="Jorgensen S.L."/>
            <person name="Zaremba-Niedzwiedzka K."/>
            <person name="Martijn J."/>
            <person name="Lind A.E."/>
            <person name="van Eijk R."/>
            <person name="Schleper C."/>
            <person name="Guy L."/>
            <person name="Ettema T.J."/>
        </authorList>
    </citation>
    <scope>NUCLEOTIDE SEQUENCE</scope>
</reference>